<keyword evidence="4" id="KW-0547">Nucleotide-binding</keyword>
<dbReference type="GO" id="GO:0005634">
    <property type="term" value="C:nucleus"/>
    <property type="evidence" value="ECO:0007669"/>
    <property type="project" value="UniProtKB-SubCell"/>
</dbReference>
<feature type="domain" description="Chromo" evidence="10">
    <location>
        <begin position="103"/>
        <end position="179"/>
    </location>
</feature>
<dbReference type="GO" id="GO:0003677">
    <property type="term" value="F:DNA binding"/>
    <property type="evidence" value="ECO:0007669"/>
    <property type="project" value="TreeGrafter"/>
</dbReference>
<evidence type="ECO:0000256" key="3">
    <source>
        <dbReference type="ARBA" id="ARBA00022737"/>
    </source>
</evidence>
<dbReference type="Proteomes" id="UP000193498">
    <property type="component" value="Unassembled WGS sequence"/>
</dbReference>
<dbReference type="SMART" id="SM00487">
    <property type="entry name" value="DEXDc"/>
    <property type="match status" value="1"/>
</dbReference>
<dbReference type="Gene3D" id="2.40.50.40">
    <property type="match status" value="2"/>
</dbReference>
<gene>
    <name evidence="13" type="ORF">K493DRAFT_229389</name>
</gene>
<keyword evidence="14" id="KW-1185">Reference proteome</keyword>
<dbReference type="Pfam" id="PF00176">
    <property type="entry name" value="SNF2-rel_dom"/>
    <property type="match status" value="1"/>
</dbReference>
<dbReference type="GO" id="GO:0042393">
    <property type="term" value="F:histone binding"/>
    <property type="evidence" value="ECO:0007669"/>
    <property type="project" value="TreeGrafter"/>
</dbReference>
<dbReference type="FunCoup" id="A0A1Y1XYS4">
    <property type="interactions" value="30"/>
</dbReference>
<dbReference type="GO" id="GO:0140658">
    <property type="term" value="F:ATP-dependent chromatin remodeler activity"/>
    <property type="evidence" value="ECO:0007669"/>
    <property type="project" value="TreeGrafter"/>
</dbReference>
<dbReference type="InterPro" id="IPR000330">
    <property type="entry name" value="SNF2_N"/>
</dbReference>
<evidence type="ECO:0000256" key="7">
    <source>
        <dbReference type="ARBA" id="ARBA00022833"/>
    </source>
</evidence>
<dbReference type="InterPro" id="IPR014001">
    <property type="entry name" value="Helicase_ATP-bd"/>
</dbReference>
<dbReference type="PROSITE" id="PS01359">
    <property type="entry name" value="ZF_PHD_1"/>
    <property type="match status" value="1"/>
</dbReference>
<keyword evidence="9" id="KW-0539">Nucleus</keyword>
<evidence type="ECO:0000256" key="9">
    <source>
        <dbReference type="ARBA" id="ARBA00023242"/>
    </source>
</evidence>
<dbReference type="Pfam" id="PF23615">
    <property type="entry name" value="Chromo_MIT1"/>
    <property type="match status" value="1"/>
</dbReference>
<evidence type="ECO:0000313" key="14">
    <source>
        <dbReference type="Proteomes" id="UP000193498"/>
    </source>
</evidence>
<dbReference type="GO" id="GO:0003682">
    <property type="term" value="F:chromatin binding"/>
    <property type="evidence" value="ECO:0007669"/>
    <property type="project" value="TreeGrafter"/>
</dbReference>
<dbReference type="SUPFAM" id="SSF54160">
    <property type="entry name" value="Chromo domain-like"/>
    <property type="match status" value="2"/>
</dbReference>
<dbReference type="PANTHER" id="PTHR45623">
    <property type="entry name" value="CHROMODOMAIN-HELICASE-DNA-BINDING PROTEIN 3-RELATED-RELATED"/>
    <property type="match status" value="1"/>
</dbReference>
<dbReference type="STRING" id="1314790.A0A1Y1XYS4"/>
<dbReference type="PROSITE" id="PS51192">
    <property type="entry name" value="HELICASE_ATP_BIND_1"/>
    <property type="match status" value="1"/>
</dbReference>
<dbReference type="Pfam" id="PF00271">
    <property type="entry name" value="Helicase_C"/>
    <property type="match status" value="1"/>
</dbReference>
<evidence type="ECO:0000256" key="1">
    <source>
        <dbReference type="ARBA" id="ARBA00004123"/>
    </source>
</evidence>
<keyword evidence="3" id="KW-0677">Repeat</keyword>
<evidence type="ECO:0000259" key="10">
    <source>
        <dbReference type="PROSITE" id="PS50013"/>
    </source>
</evidence>
<dbReference type="SUPFAM" id="SSF52540">
    <property type="entry name" value="P-loop containing nucleoside triphosphate hydrolases"/>
    <property type="match status" value="2"/>
</dbReference>
<evidence type="ECO:0000259" key="11">
    <source>
        <dbReference type="PROSITE" id="PS51192"/>
    </source>
</evidence>
<dbReference type="PROSITE" id="PS51194">
    <property type="entry name" value="HELICASE_CTER"/>
    <property type="match status" value="1"/>
</dbReference>
<dbReference type="PANTHER" id="PTHR45623:SF17">
    <property type="entry name" value="CHROMODOMAIN-HELICASE-DNA-BINDING PROTEIN 3-RELATED"/>
    <property type="match status" value="1"/>
</dbReference>
<evidence type="ECO:0000256" key="4">
    <source>
        <dbReference type="ARBA" id="ARBA00022741"/>
    </source>
</evidence>
<dbReference type="InterPro" id="IPR027417">
    <property type="entry name" value="P-loop_NTPase"/>
</dbReference>
<dbReference type="Gene3D" id="3.40.50.300">
    <property type="entry name" value="P-loop containing nucleotide triphosphate hydrolases"/>
    <property type="match status" value="1"/>
</dbReference>
<dbReference type="GO" id="GO:0008270">
    <property type="term" value="F:zinc ion binding"/>
    <property type="evidence" value="ECO:0007669"/>
    <property type="project" value="UniProtKB-KW"/>
</dbReference>
<evidence type="ECO:0000256" key="8">
    <source>
        <dbReference type="ARBA" id="ARBA00022840"/>
    </source>
</evidence>
<dbReference type="InterPro" id="IPR049730">
    <property type="entry name" value="SNF2/RAD54-like_C"/>
</dbReference>
<keyword evidence="2" id="KW-0479">Metal-binding</keyword>
<dbReference type="SMART" id="SM00490">
    <property type="entry name" value="HELICc"/>
    <property type="match status" value="1"/>
</dbReference>
<accession>A0A1Y1XYS4</accession>
<dbReference type="InterPro" id="IPR019786">
    <property type="entry name" value="Zinc_finger_PHD-type_CS"/>
</dbReference>
<dbReference type="GO" id="GO:0016887">
    <property type="term" value="F:ATP hydrolysis activity"/>
    <property type="evidence" value="ECO:0007669"/>
    <property type="project" value="TreeGrafter"/>
</dbReference>
<dbReference type="PROSITE" id="PS50013">
    <property type="entry name" value="CHROMO_2"/>
    <property type="match status" value="1"/>
</dbReference>
<keyword evidence="5" id="KW-0863">Zinc-finger</keyword>
<name>A0A1Y1XYS4_9FUNG</name>
<evidence type="ECO:0000256" key="2">
    <source>
        <dbReference type="ARBA" id="ARBA00022723"/>
    </source>
</evidence>
<dbReference type="InterPro" id="IPR001650">
    <property type="entry name" value="Helicase_C-like"/>
</dbReference>
<dbReference type="InterPro" id="IPR000953">
    <property type="entry name" value="Chromo/chromo_shadow_dom"/>
</dbReference>
<keyword evidence="6" id="KW-0378">Hydrolase</keyword>
<dbReference type="InterPro" id="IPR016197">
    <property type="entry name" value="Chromo-like_dom_sf"/>
</dbReference>
<proteinExistence type="predicted"/>
<comment type="subcellular location">
    <subcellularLocation>
        <location evidence="1">Nucleus</location>
    </subcellularLocation>
</comment>
<reference evidence="13 14" key="1">
    <citation type="submission" date="2016-07" db="EMBL/GenBank/DDBJ databases">
        <title>Pervasive Adenine N6-methylation of Active Genes in Fungi.</title>
        <authorList>
            <consortium name="DOE Joint Genome Institute"/>
            <person name="Mondo S.J."/>
            <person name="Dannebaum R.O."/>
            <person name="Kuo R.C."/>
            <person name="Labutti K."/>
            <person name="Haridas S."/>
            <person name="Kuo A."/>
            <person name="Salamov A."/>
            <person name="Ahrendt S.R."/>
            <person name="Lipzen A."/>
            <person name="Sullivan W."/>
            <person name="Andreopoulos W.B."/>
            <person name="Clum A."/>
            <person name="Lindquist E."/>
            <person name="Daum C."/>
            <person name="Ramamoorthy G.K."/>
            <person name="Gryganskyi A."/>
            <person name="Culley D."/>
            <person name="Magnuson J.K."/>
            <person name="James T.Y."/>
            <person name="O'Malley M.A."/>
            <person name="Stajich J.E."/>
            <person name="Spatafora J.W."/>
            <person name="Visel A."/>
            <person name="Grigoriev I.V."/>
        </authorList>
    </citation>
    <scope>NUCLEOTIDE SEQUENCE [LARGE SCALE GENOMIC DNA]</scope>
    <source>
        <strain evidence="13 14">CBS 931.73</strain>
    </source>
</reference>
<dbReference type="GO" id="GO:0005524">
    <property type="term" value="F:ATP binding"/>
    <property type="evidence" value="ECO:0007669"/>
    <property type="project" value="UniProtKB-KW"/>
</dbReference>
<comment type="caution">
    <text evidence="13">The sequence shown here is derived from an EMBL/GenBank/DDBJ whole genome shotgun (WGS) entry which is preliminary data.</text>
</comment>
<evidence type="ECO:0000313" key="13">
    <source>
        <dbReference type="EMBL" id="ORX90888.1"/>
    </source>
</evidence>
<keyword evidence="7" id="KW-0862">Zinc</keyword>
<protein>
    <submittedName>
        <fullName evidence="13">Uncharacterized protein</fullName>
    </submittedName>
</protein>
<dbReference type="CDD" id="cd18793">
    <property type="entry name" value="SF2_C_SNF"/>
    <property type="match status" value="1"/>
</dbReference>
<feature type="domain" description="Helicase C-terminal" evidence="12">
    <location>
        <begin position="599"/>
        <end position="750"/>
    </location>
</feature>
<organism evidence="13 14">
    <name type="scientific">Basidiobolus meristosporus CBS 931.73</name>
    <dbReference type="NCBI Taxonomy" id="1314790"/>
    <lineage>
        <taxon>Eukaryota</taxon>
        <taxon>Fungi</taxon>
        <taxon>Fungi incertae sedis</taxon>
        <taxon>Zoopagomycota</taxon>
        <taxon>Entomophthoromycotina</taxon>
        <taxon>Basidiobolomycetes</taxon>
        <taxon>Basidiobolales</taxon>
        <taxon>Basidiobolaceae</taxon>
        <taxon>Basidiobolus</taxon>
    </lineage>
</organism>
<evidence type="ECO:0000259" key="12">
    <source>
        <dbReference type="PROSITE" id="PS51194"/>
    </source>
</evidence>
<dbReference type="Gene3D" id="3.40.50.10810">
    <property type="entry name" value="Tandem AAA-ATPase domain"/>
    <property type="match status" value="1"/>
</dbReference>
<dbReference type="InterPro" id="IPR056616">
    <property type="entry name" value="Chromo_MIT1"/>
</dbReference>
<dbReference type="OrthoDB" id="5857104at2759"/>
<dbReference type="EMBL" id="MCFE01000354">
    <property type="protein sequence ID" value="ORX90888.1"/>
    <property type="molecule type" value="Genomic_DNA"/>
</dbReference>
<sequence length="881" mass="101157">MEIDVEESDQEGNDDSIQAHCYQCGKKGEIPLRLDAKSIAQSKSSYLLSCNRCTYTTHKECYLETFKEPYEAGFDAEPTDSEAGYRRKRRVIWNCHDCQTWPQDVEKILTFRYLDEEGERSLIEDWNNESGADILYLVKFKGVSYNHVEWVPSRWLFDVSPGLLRAFIKKDPKSQGLEEVIKKEWTFVDRLLDVRFKDSVGMGRAKPSDVEAMYAKWKNLPYEEATWDDPPEIGSEAYEHFNAAFQRYIMKCQVKPPSNHASRSKGRFNELKKQPDYLKGGELMPFQLEGVNWLLYKWLEQSSCVLADEMGLGKTVQIISFLSILFNAKGVYPFLIVVPNSVQANWLMEFSKWAPELVVVTYSGSSASRQLVRKYEMFQEGSNSQLRCHVVITTYEMIIQEVGVFKKNFWEVLVVDEGHKLKNETNKIFLKLMEVKVGHKVILTGTPLQNNIRELFNLLSFIDPKGFKSKADLEAKYEVLSKDLVGELHELVKPYILRRIKSEVLNMLPSKQEVIIPVSMSVLQKEIYKGILGRNYQLLKSITGKNSKAGQKKSSMLNILMELRKCLNHPYLINNVEEIFTSMEETQARLIEASGKLALLDRMLKKLKEQGHRVLIFSQFQIMLDILEDYLVCEDYKFLRIDGATPGEVRQQYIDAYNKPDSEYFVFLLSTRAGGVGLNLASADTVIIYDPDFNPHADMQAISRAHRFGQKNPVLVLKLVTKNSAEQKIMEVAKTKLVLDHLVIEKLDDDDIDTTDVESILKFGAKALFDEENNPDLAESRTIRYDDTAIEKLLERTSDEPDSTESPRIANNTAGSFSFARVWVNDHEVEDSETGDENYWENILKDRLAEKKAEDTVEYGRGARRTKVRYRSTLSNIVATG</sequence>
<evidence type="ECO:0000256" key="6">
    <source>
        <dbReference type="ARBA" id="ARBA00022801"/>
    </source>
</evidence>
<dbReference type="InParanoid" id="A0A1Y1XYS4"/>
<dbReference type="InterPro" id="IPR038718">
    <property type="entry name" value="SNF2-like_sf"/>
</dbReference>
<keyword evidence="8" id="KW-0067">ATP-binding</keyword>
<evidence type="ECO:0000256" key="5">
    <source>
        <dbReference type="ARBA" id="ARBA00022771"/>
    </source>
</evidence>
<dbReference type="GO" id="GO:0000785">
    <property type="term" value="C:chromatin"/>
    <property type="evidence" value="ECO:0007669"/>
    <property type="project" value="TreeGrafter"/>
</dbReference>
<feature type="domain" description="Helicase ATP-binding" evidence="11">
    <location>
        <begin position="295"/>
        <end position="465"/>
    </location>
</feature>
<dbReference type="AlphaFoldDB" id="A0A1Y1XYS4"/>